<dbReference type="EnsemblMetazoa" id="GAUT014896-RA">
    <property type="protein sequence ID" value="GAUT014896-PA"/>
    <property type="gene ID" value="GAUT014896"/>
</dbReference>
<reference evidence="2" key="1">
    <citation type="submission" date="2020-05" db="UniProtKB">
        <authorList>
            <consortium name="EnsemblMetazoa"/>
        </authorList>
    </citation>
    <scope>IDENTIFICATION</scope>
    <source>
        <strain evidence="2">TTRI</strain>
    </source>
</reference>
<dbReference type="PROSITE" id="PS51029">
    <property type="entry name" value="MADF"/>
    <property type="match status" value="1"/>
</dbReference>
<dbReference type="PANTHER" id="PTHR12243">
    <property type="entry name" value="MADF DOMAIN TRANSCRIPTION FACTOR"/>
    <property type="match status" value="1"/>
</dbReference>
<dbReference type="InterPro" id="IPR006578">
    <property type="entry name" value="MADF-dom"/>
</dbReference>
<evidence type="ECO:0000313" key="2">
    <source>
        <dbReference type="EnsemblMetazoa" id="GAUT014896-PA"/>
    </source>
</evidence>
<dbReference type="Pfam" id="PF10545">
    <property type="entry name" value="MADF_DNA_bdg"/>
    <property type="match status" value="1"/>
</dbReference>
<sequence>IYNIYICIGIGKHVHIPLNNYLNEILLVFQQFINSSQFVNLAHFNDYTPRRGRPRSLPAMGEFDLSLINEFRSRPAFYDRNCPKFKDKIYTAHQWQEISNKLGFDVSILKDRMLQLRNRYNLEKRRLEQESNDRETTVAFEPSTILSEAQQIHSTTRIQQEQNSINTGYQPTITIRRLDTLRSPDPAVIEKPNKKRSYQCTQPAFSAGEPSQTTHQKEPCLSSRELRYAAFGNFVSSSLQDLPQNAALELVEKFTSEIVKSLLEKSEDFNGFPSD</sequence>
<evidence type="ECO:0000259" key="1">
    <source>
        <dbReference type="PROSITE" id="PS51029"/>
    </source>
</evidence>
<keyword evidence="3" id="KW-1185">Reference proteome</keyword>
<dbReference type="GO" id="GO:0006357">
    <property type="term" value="P:regulation of transcription by RNA polymerase II"/>
    <property type="evidence" value="ECO:0007669"/>
    <property type="project" value="TreeGrafter"/>
</dbReference>
<evidence type="ECO:0000313" key="3">
    <source>
        <dbReference type="Proteomes" id="UP000078200"/>
    </source>
</evidence>
<dbReference type="STRING" id="7395.A0A1A9UTL2"/>
<dbReference type="GO" id="GO:0005634">
    <property type="term" value="C:nucleus"/>
    <property type="evidence" value="ECO:0007669"/>
    <property type="project" value="TreeGrafter"/>
</dbReference>
<protein>
    <submittedName>
        <fullName evidence="2">MADF domain-containing protein</fullName>
    </submittedName>
</protein>
<dbReference type="AlphaFoldDB" id="A0A1A9UTL2"/>
<dbReference type="PANTHER" id="PTHR12243:SF69">
    <property type="entry name" value="SI:CH73-59F11.3"/>
    <property type="match status" value="1"/>
</dbReference>
<dbReference type="Proteomes" id="UP000078200">
    <property type="component" value="Unassembled WGS sequence"/>
</dbReference>
<dbReference type="InterPro" id="IPR039353">
    <property type="entry name" value="TF_Adf1"/>
</dbReference>
<feature type="domain" description="MADF" evidence="1">
    <location>
        <begin position="66"/>
        <end position="152"/>
    </location>
</feature>
<name>A0A1A9UTL2_GLOAU</name>
<dbReference type="GO" id="GO:0005667">
    <property type="term" value="C:transcription regulator complex"/>
    <property type="evidence" value="ECO:0007669"/>
    <property type="project" value="TreeGrafter"/>
</dbReference>
<accession>A0A1A9UTL2</accession>
<organism evidence="2 3">
    <name type="scientific">Glossina austeni</name>
    <name type="common">Savannah tsetse fly</name>
    <dbReference type="NCBI Taxonomy" id="7395"/>
    <lineage>
        <taxon>Eukaryota</taxon>
        <taxon>Metazoa</taxon>
        <taxon>Ecdysozoa</taxon>
        <taxon>Arthropoda</taxon>
        <taxon>Hexapoda</taxon>
        <taxon>Insecta</taxon>
        <taxon>Pterygota</taxon>
        <taxon>Neoptera</taxon>
        <taxon>Endopterygota</taxon>
        <taxon>Diptera</taxon>
        <taxon>Brachycera</taxon>
        <taxon>Muscomorpha</taxon>
        <taxon>Hippoboscoidea</taxon>
        <taxon>Glossinidae</taxon>
        <taxon>Glossina</taxon>
    </lineage>
</organism>
<dbReference type="VEuPathDB" id="VectorBase:GAUT014896"/>
<proteinExistence type="predicted"/>
<dbReference type="SMART" id="SM00595">
    <property type="entry name" value="MADF"/>
    <property type="match status" value="1"/>
</dbReference>